<comment type="caution">
    <text evidence="2">The sequence shown here is derived from an EMBL/GenBank/DDBJ whole genome shotgun (WGS) entry which is preliminary data.</text>
</comment>
<dbReference type="GeneID" id="20366450"/>
<gene>
    <name evidence="2" type="ORF">FPSE_07832</name>
</gene>
<dbReference type="Proteomes" id="UP000007978">
    <property type="component" value="Chromosome 1"/>
</dbReference>
<feature type="compositionally biased region" description="Acidic residues" evidence="1">
    <location>
        <begin position="196"/>
        <end position="210"/>
    </location>
</feature>
<dbReference type="HOGENOM" id="CLU_035151_1_0_1"/>
<reference evidence="2 3" key="1">
    <citation type="journal article" date="2012" name="PLoS Pathog.">
        <title>Comparative pathogenomics reveals horizontally acquired novel virulence genes in fungi infecting cereal hosts.</title>
        <authorList>
            <person name="Gardiner D.M."/>
            <person name="McDonald M.C."/>
            <person name="Covarelli L."/>
            <person name="Solomon P.S."/>
            <person name="Rusu A.G."/>
            <person name="Marshall M."/>
            <person name="Kazan K."/>
            <person name="Chakraborty S."/>
            <person name="McDonald B.A."/>
            <person name="Manners J.M."/>
        </authorList>
    </citation>
    <scope>NUCLEOTIDE SEQUENCE [LARGE SCALE GENOMIC DNA]</scope>
    <source>
        <strain evidence="2 3">CS3096</strain>
    </source>
</reference>
<keyword evidence="3" id="KW-1185">Reference proteome</keyword>
<dbReference type="RefSeq" id="XP_009259225.1">
    <property type="nucleotide sequence ID" value="XM_009260950.1"/>
</dbReference>
<feature type="region of interest" description="Disordered" evidence="1">
    <location>
        <begin position="191"/>
        <end position="214"/>
    </location>
</feature>
<dbReference type="OrthoDB" id="5099332at2759"/>
<sequence length="521" mass="61493">MDVFQTLPAEICLLIMENIYSHTTIWRLISASPAMLRCHQQHKDTLLRTYISKLTQAGDDDKGLLEDAMGIMGFNNARRNNRAIKVHFNRWAANTLPDPFKKPKKNRIAKLDRLFSRVGLFIEDYMSKATSPALALEYLSLPKITYTNTNKRVTLDDLTPTERYRLFRAFLKFELLCKVFDPHVKMAICGKTTSSSDEEDESTSSSDEDDKSQRPEHYWNIAQGSWQETDPWLYESIHCVWDYIQTCYGAIFAHVAWADKYPAFLTTDPRRKSLLYPDNMYVKSHEYFKDMRMPRECTFLTIWTACQGLDLLFHLLTHMGKGPEGTRNMRRWIYSIYCHHSTYYRHIRGRFLFKDHPENSILRHTHIRLPAMLIKEEGSPYSDWDISSPIWSDREQQPDYASIPYDQLKIFRQRAWILCDDTRLYPPVDVHFPDTDTLAEQRQQAWDLGPSENNVSKRRRSPEWQDYWAGRTLESPSIYDEEVDEVELSWRNPVHAPSFYDSPHGQGLSTFWRHEKKPRFR</sequence>
<accession>K3VGD5</accession>
<evidence type="ECO:0000256" key="1">
    <source>
        <dbReference type="SAM" id="MobiDB-lite"/>
    </source>
</evidence>
<evidence type="ECO:0000313" key="2">
    <source>
        <dbReference type="EMBL" id="EKJ71978.1"/>
    </source>
</evidence>
<name>K3VGD5_FUSPC</name>
<evidence type="ECO:0000313" key="3">
    <source>
        <dbReference type="Proteomes" id="UP000007978"/>
    </source>
</evidence>
<organism evidence="2 3">
    <name type="scientific">Fusarium pseudograminearum (strain CS3096)</name>
    <name type="common">Wheat and barley crown-rot fungus</name>
    <dbReference type="NCBI Taxonomy" id="1028729"/>
    <lineage>
        <taxon>Eukaryota</taxon>
        <taxon>Fungi</taxon>
        <taxon>Dikarya</taxon>
        <taxon>Ascomycota</taxon>
        <taxon>Pezizomycotina</taxon>
        <taxon>Sordariomycetes</taxon>
        <taxon>Hypocreomycetidae</taxon>
        <taxon>Hypocreales</taxon>
        <taxon>Nectriaceae</taxon>
        <taxon>Fusarium</taxon>
    </lineage>
</organism>
<proteinExistence type="predicted"/>
<dbReference type="KEGG" id="fpu:FPSE_07832"/>
<dbReference type="EMBL" id="AFNW01000277">
    <property type="protein sequence ID" value="EKJ71978.1"/>
    <property type="molecule type" value="Genomic_DNA"/>
</dbReference>
<dbReference type="AlphaFoldDB" id="K3VGD5"/>
<protein>
    <submittedName>
        <fullName evidence="2">Uncharacterized protein</fullName>
    </submittedName>
</protein>